<reference evidence="1 2" key="1">
    <citation type="submission" date="2020-09" db="EMBL/GenBank/DDBJ databases">
        <title>Genome sequences of type strains of Chitinophaga qingshengii and Chitinophaga varians.</title>
        <authorList>
            <person name="Kittiwongwattana C."/>
        </authorList>
    </citation>
    <scope>NUCLEOTIDE SEQUENCE [LARGE SCALE GENOMIC DNA]</scope>
    <source>
        <strain evidence="1 2">JCM 30026</strain>
    </source>
</reference>
<keyword evidence="2" id="KW-1185">Reference proteome</keyword>
<evidence type="ECO:0000313" key="1">
    <source>
        <dbReference type="EMBL" id="MBC9932180.1"/>
    </source>
</evidence>
<proteinExistence type="predicted"/>
<dbReference type="Proteomes" id="UP000659124">
    <property type="component" value="Unassembled WGS sequence"/>
</dbReference>
<dbReference type="EMBL" id="JACVFC010000002">
    <property type="protein sequence ID" value="MBC9932180.1"/>
    <property type="molecule type" value="Genomic_DNA"/>
</dbReference>
<accession>A0ABR7TNX6</accession>
<name>A0ABR7TNX6_9BACT</name>
<comment type="caution">
    <text evidence="1">The sequence shown here is derived from an EMBL/GenBank/DDBJ whole genome shotgun (WGS) entry which is preliminary data.</text>
</comment>
<evidence type="ECO:0000313" key="2">
    <source>
        <dbReference type="Proteomes" id="UP000659124"/>
    </source>
</evidence>
<dbReference type="RefSeq" id="WP_188089313.1">
    <property type="nucleotide sequence ID" value="NZ_JACVFC010000002.1"/>
</dbReference>
<sequence>MKGIFHSYTGNALLNASLMTVEAMAQLRDVTGITPAVLLRLYEEKKLPAVNRRLKNYSMLFTINGPLYYPDDGEVYDALFREIVRSVEYEGSQVCELSGLRFNRSFEEVYLAALERIGVSEKEIAGRDLSVNRVWIPLIGSLGSDAQALPQAKYMVKVHPVCIALLQFLPFSSLLYRGGILLMDSSDFQLARTYVAMNYQEMTARIEQISTAEEVPNVSYSKGHYMAEILKLLEEKEKASDIYADLNLWSFSNSGTGASCQIDRVPCSLLRRLYQLNAVQIRRELEKILRTEAINRSFLEALEDNQEWGLLYPNVFGVGKKQVNHKGVSIAFFETYMRIVGDDAMLPYARYIASLIREFKSNSFETYLNKTDAWRQKDYRSDLQAVLIKATQAGRWSLAHHLQLPGLQEMPIKGISYSMYRCIHFYYQQGVRRERMPPIPEGNTSPVSMVCNWLIGLIQQDELSYRIIADLSDPQRYMQVGYNKLLCRAFERPEVCVEHVYYVLTDPRKYTFVKAALNDLLRIFFNQPIQETFPVSTLPLPENYPPLPVRKWLQQIADFAADYQAYFYDVYSHPETDALPLNKYLRTVMSIPLESSPFMYTFYEMTGRTNDWLKNDGHNRKWSVDLLYSPEGDFSVLFAAVALKLSLLKGYHHHLSESVLS</sequence>
<organism evidence="1 2">
    <name type="scientific">Chitinophaga qingshengii</name>
    <dbReference type="NCBI Taxonomy" id="1569794"/>
    <lineage>
        <taxon>Bacteria</taxon>
        <taxon>Pseudomonadati</taxon>
        <taxon>Bacteroidota</taxon>
        <taxon>Chitinophagia</taxon>
        <taxon>Chitinophagales</taxon>
        <taxon>Chitinophagaceae</taxon>
        <taxon>Chitinophaga</taxon>
    </lineage>
</organism>
<protein>
    <submittedName>
        <fullName evidence="1">Uncharacterized protein</fullName>
    </submittedName>
</protein>
<gene>
    <name evidence="1" type="ORF">ICL07_17475</name>
</gene>